<keyword evidence="3" id="KW-1185">Reference proteome</keyword>
<keyword evidence="1" id="KW-0732">Signal</keyword>
<gene>
    <name evidence="2" type="ORF">DN068_21765</name>
</gene>
<evidence type="ECO:0000256" key="1">
    <source>
        <dbReference type="SAM" id="SignalP"/>
    </source>
</evidence>
<evidence type="ECO:0000313" key="2">
    <source>
        <dbReference type="EMBL" id="PZF70748.1"/>
    </source>
</evidence>
<dbReference type="RefSeq" id="WP_111001075.1">
    <property type="nucleotide sequence ID" value="NZ_QKTW01000032.1"/>
</dbReference>
<sequence length="107" mass="12244">MKYLLLFSLALLSIGSVAQNVVPHKAAKSTRVIIREGKEVSYWELDPKAPSQEYYLKHPHRKQRISFITDSDSTSYQSHYGKQFELVVELPDTVYLFLSIIAAEKGK</sequence>
<proteinExistence type="predicted"/>
<protein>
    <submittedName>
        <fullName evidence="2">Uncharacterized protein</fullName>
    </submittedName>
</protein>
<feature type="chain" id="PRO_5015979336" evidence="1">
    <location>
        <begin position="19"/>
        <end position="107"/>
    </location>
</feature>
<organism evidence="2 3">
    <name type="scientific">Taibaiella soli</name>
    <dbReference type="NCBI Taxonomy" id="1649169"/>
    <lineage>
        <taxon>Bacteria</taxon>
        <taxon>Pseudomonadati</taxon>
        <taxon>Bacteroidota</taxon>
        <taxon>Chitinophagia</taxon>
        <taxon>Chitinophagales</taxon>
        <taxon>Chitinophagaceae</taxon>
        <taxon>Taibaiella</taxon>
    </lineage>
</organism>
<dbReference type="Proteomes" id="UP000248745">
    <property type="component" value="Unassembled WGS sequence"/>
</dbReference>
<reference evidence="2 3" key="1">
    <citation type="submission" date="2018-06" db="EMBL/GenBank/DDBJ databases">
        <title>Mucibacter soli gen. nov., sp. nov., a new member of the family Chitinophagaceae producing mucin.</title>
        <authorList>
            <person name="Kim M.-K."/>
            <person name="Park S."/>
            <person name="Kim T.-S."/>
            <person name="Joung Y."/>
            <person name="Han J.-H."/>
            <person name="Kim S.B."/>
        </authorList>
    </citation>
    <scope>NUCLEOTIDE SEQUENCE [LARGE SCALE GENOMIC DNA]</scope>
    <source>
        <strain evidence="2 3">R1-15</strain>
    </source>
</reference>
<accession>A0A2W2AST3</accession>
<name>A0A2W2AST3_9BACT</name>
<comment type="caution">
    <text evidence="2">The sequence shown here is derived from an EMBL/GenBank/DDBJ whole genome shotgun (WGS) entry which is preliminary data.</text>
</comment>
<evidence type="ECO:0000313" key="3">
    <source>
        <dbReference type="Proteomes" id="UP000248745"/>
    </source>
</evidence>
<dbReference type="EMBL" id="QKTW01000032">
    <property type="protein sequence ID" value="PZF70748.1"/>
    <property type="molecule type" value="Genomic_DNA"/>
</dbReference>
<dbReference type="OrthoDB" id="5166556at2"/>
<feature type="signal peptide" evidence="1">
    <location>
        <begin position="1"/>
        <end position="18"/>
    </location>
</feature>
<dbReference type="AlphaFoldDB" id="A0A2W2AST3"/>